<evidence type="ECO:0000256" key="1">
    <source>
        <dbReference type="SAM" id="MobiDB-lite"/>
    </source>
</evidence>
<dbReference type="Proteomes" id="UP000007151">
    <property type="component" value="Unassembled WGS sequence"/>
</dbReference>
<proteinExistence type="predicted"/>
<dbReference type="EMBL" id="AGBW02010785">
    <property type="protein sequence ID" value="OWR47776.1"/>
    <property type="molecule type" value="Genomic_DNA"/>
</dbReference>
<name>A0A212F220_DANPL</name>
<feature type="region of interest" description="Disordered" evidence="1">
    <location>
        <begin position="62"/>
        <end position="85"/>
    </location>
</feature>
<dbReference type="InParanoid" id="A0A212F220"/>
<dbReference type="AlphaFoldDB" id="A0A212F220"/>
<gene>
    <name evidence="2" type="ORF">KGM_202864</name>
</gene>
<evidence type="ECO:0000313" key="2">
    <source>
        <dbReference type="EMBL" id="OWR47776.1"/>
    </source>
</evidence>
<dbReference type="KEGG" id="dpl:KGM_202864"/>
<accession>A0A212F220</accession>
<comment type="caution">
    <text evidence="2">The sequence shown here is derived from an EMBL/GenBank/DDBJ whole genome shotgun (WGS) entry which is preliminary data.</text>
</comment>
<sequence length="117" mass="12852">MPAAAVTILRSNRSPCGATFTTRHRSCDPRRGAGPGGGEEAWGRGVTQAIVRQRYRSLTQLAVEDAPVSRSPQPGPESESRTCPRECNLSRVRRIRTRDGVVGVRARHRPDLLHLLS</sequence>
<evidence type="ECO:0000313" key="3">
    <source>
        <dbReference type="Proteomes" id="UP000007151"/>
    </source>
</evidence>
<protein>
    <submittedName>
        <fullName evidence="2">Uncharacterized protein</fullName>
    </submittedName>
</protein>
<reference evidence="2 3" key="1">
    <citation type="journal article" date="2011" name="Cell">
        <title>The monarch butterfly genome yields insights into long-distance migration.</title>
        <authorList>
            <person name="Zhan S."/>
            <person name="Merlin C."/>
            <person name="Boore J.L."/>
            <person name="Reppert S.M."/>
        </authorList>
    </citation>
    <scope>NUCLEOTIDE SEQUENCE [LARGE SCALE GENOMIC DNA]</scope>
    <source>
        <strain evidence="2">F-2</strain>
    </source>
</reference>
<feature type="region of interest" description="Disordered" evidence="1">
    <location>
        <begin position="17"/>
        <end position="43"/>
    </location>
</feature>
<organism evidence="2 3">
    <name type="scientific">Danaus plexippus plexippus</name>
    <dbReference type="NCBI Taxonomy" id="278856"/>
    <lineage>
        <taxon>Eukaryota</taxon>
        <taxon>Metazoa</taxon>
        <taxon>Ecdysozoa</taxon>
        <taxon>Arthropoda</taxon>
        <taxon>Hexapoda</taxon>
        <taxon>Insecta</taxon>
        <taxon>Pterygota</taxon>
        <taxon>Neoptera</taxon>
        <taxon>Endopterygota</taxon>
        <taxon>Lepidoptera</taxon>
        <taxon>Glossata</taxon>
        <taxon>Ditrysia</taxon>
        <taxon>Papilionoidea</taxon>
        <taxon>Nymphalidae</taxon>
        <taxon>Danainae</taxon>
        <taxon>Danaini</taxon>
        <taxon>Danaina</taxon>
        <taxon>Danaus</taxon>
        <taxon>Danaus</taxon>
    </lineage>
</organism>
<keyword evidence="3" id="KW-1185">Reference proteome</keyword>